<evidence type="ECO:0000313" key="4">
    <source>
        <dbReference type="Proteomes" id="UP000297839"/>
    </source>
</evidence>
<dbReference type="OrthoDB" id="511700at2"/>
<feature type="signal peptide" evidence="1">
    <location>
        <begin position="1"/>
        <end position="30"/>
    </location>
</feature>
<feature type="domain" description="Pili assembly chaperone N-terminal" evidence="2">
    <location>
        <begin position="33"/>
        <end position="149"/>
    </location>
</feature>
<dbReference type="InterPro" id="IPR016147">
    <property type="entry name" value="Pili_assmbl_chaperone_N"/>
</dbReference>
<accession>A0A4Z0BDZ8</accession>
<dbReference type="GO" id="GO:0071555">
    <property type="term" value="P:cell wall organization"/>
    <property type="evidence" value="ECO:0007669"/>
    <property type="project" value="InterPro"/>
</dbReference>
<dbReference type="PANTHER" id="PTHR30251">
    <property type="entry name" value="PILUS ASSEMBLY CHAPERONE"/>
    <property type="match status" value="1"/>
</dbReference>
<evidence type="ECO:0000256" key="1">
    <source>
        <dbReference type="SAM" id="SignalP"/>
    </source>
</evidence>
<organism evidence="3 4">
    <name type="scientific">Ramlibacter humi</name>
    <dbReference type="NCBI Taxonomy" id="2530451"/>
    <lineage>
        <taxon>Bacteria</taxon>
        <taxon>Pseudomonadati</taxon>
        <taxon>Pseudomonadota</taxon>
        <taxon>Betaproteobacteria</taxon>
        <taxon>Burkholderiales</taxon>
        <taxon>Comamonadaceae</taxon>
        <taxon>Ramlibacter</taxon>
    </lineage>
</organism>
<dbReference type="InterPro" id="IPR008962">
    <property type="entry name" value="PapD-like_sf"/>
</dbReference>
<dbReference type="AlphaFoldDB" id="A0A4Z0BDZ8"/>
<name>A0A4Z0BDZ8_9BURK</name>
<evidence type="ECO:0000313" key="3">
    <source>
        <dbReference type="EMBL" id="TFY97030.1"/>
    </source>
</evidence>
<dbReference type="RefSeq" id="WP_135251445.1">
    <property type="nucleotide sequence ID" value="NZ_SMLK01000009.1"/>
</dbReference>
<dbReference type="PANTHER" id="PTHR30251:SF4">
    <property type="entry name" value="SLR1668 PROTEIN"/>
    <property type="match status" value="1"/>
</dbReference>
<dbReference type="SUPFAM" id="SSF49354">
    <property type="entry name" value="PapD-like"/>
    <property type="match status" value="1"/>
</dbReference>
<dbReference type="Gene3D" id="2.60.40.10">
    <property type="entry name" value="Immunoglobulins"/>
    <property type="match status" value="1"/>
</dbReference>
<sequence length="254" mass="27000">MSGRTKPRAGSAWALALAACLALAAPALRAADLQVSPISLEFKQAEQAQALWLSNTGSQPVRAQLRVYAWSQDGGTEKLEPSGELVASPPAVVIAAGSRQLVRLVRPQAAAVTAEKSFRVVIDELPALAPGGSRPGLAFLLRYSVPVFVSTVDDPVPPAKPQRALSGRVTQEDGKTWLTLSNAGQRRVRLSHLVLDNGGTRVTLVDGLLGYVLAGRTMRWEISARLPQLVSGRLSARLDSDAQEQPLPLEPLAP</sequence>
<dbReference type="Proteomes" id="UP000297839">
    <property type="component" value="Unassembled WGS sequence"/>
</dbReference>
<proteinExistence type="predicted"/>
<feature type="chain" id="PRO_5021213973" evidence="1">
    <location>
        <begin position="31"/>
        <end position="254"/>
    </location>
</feature>
<reference evidence="3 4" key="1">
    <citation type="submission" date="2019-03" db="EMBL/GenBank/DDBJ databases">
        <title>Ramlibacter sp. 18x22-1, whole genome shotgun sequence.</title>
        <authorList>
            <person name="Zhang X."/>
            <person name="Feng G."/>
            <person name="Zhu H."/>
        </authorList>
    </citation>
    <scope>NUCLEOTIDE SEQUENCE [LARGE SCALE GENOMIC DNA]</scope>
    <source>
        <strain evidence="3 4">18x22-1</strain>
    </source>
</reference>
<dbReference type="InterPro" id="IPR050643">
    <property type="entry name" value="Periplasmic_pilus_chap"/>
</dbReference>
<dbReference type="PROSITE" id="PS51257">
    <property type="entry name" value="PROKAR_LIPOPROTEIN"/>
    <property type="match status" value="1"/>
</dbReference>
<gene>
    <name evidence="3" type="ORF">EZ216_19390</name>
</gene>
<dbReference type="InterPro" id="IPR013783">
    <property type="entry name" value="Ig-like_fold"/>
</dbReference>
<keyword evidence="1" id="KW-0732">Signal</keyword>
<dbReference type="GO" id="GO:0030288">
    <property type="term" value="C:outer membrane-bounded periplasmic space"/>
    <property type="evidence" value="ECO:0007669"/>
    <property type="project" value="InterPro"/>
</dbReference>
<dbReference type="EMBL" id="SMLK01000009">
    <property type="protein sequence ID" value="TFY97030.1"/>
    <property type="molecule type" value="Genomic_DNA"/>
</dbReference>
<keyword evidence="4" id="KW-1185">Reference proteome</keyword>
<comment type="caution">
    <text evidence="3">The sequence shown here is derived from an EMBL/GenBank/DDBJ whole genome shotgun (WGS) entry which is preliminary data.</text>
</comment>
<dbReference type="Pfam" id="PF00345">
    <property type="entry name" value="PapD_N"/>
    <property type="match status" value="1"/>
</dbReference>
<protein>
    <submittedName>
        <fullName evidence="3">Molecular chaperone</fullName>
    </submittedName>
</protein>
<evidence type="ECO:0000259" key="2">
    <source>
        <dbReference type="Pfam" id="PF00345"/>
    </source>
</evidence>